<evidence type="ECO:0000313" key="2">
    <source>
        <dbReference type="EMBL" id="MBB2174228.1"/>
    </source>
</evidence>
<accession>A0A7W4J3V2</accession>
<keyword evidence="1" id="KW-0472">Membrane</keyword>
<dbReference type="RefSeq" id="WP_182980686.1">
    <property type="nucleotide sequence ID" value="NZ_BAABGB010000001.1"/>
</dbReference>
<proteinExistence type="predicted"/>
<dbReference type="EMBL" id="JABEQE010000034">
    <property type="protein sequence ID" value="MBB2174228.1"/>
    <property type="molecule type" value="Genomic_DNA"/>
</dbReference>
<gene>
    <name evidence="2" type="ORF">HLH35_19330</name>
</gene>
<feature type="transmembrane region" description="Helical" evidence="1">
    <location>
        <begin position="42"/>
        <end position="62"/>
    </location>
</feature>
<sequence>MLSLIVLLFVSLSLMVVSVSAPWVLCDKNTFLLNFVNHEMLGFLGITVTITLASGATLFLDLNKMEEKIGKNIFKKSKLAIRNSCYCLIILLAASVVLVTIKPLTPDTEICRSLFNSMALIIVFANIGIMFDITSMVFQTGNEFE</sequence>
<organism evidence="2 3">
    <name type="scientific">Gluconacetobacter asukensis</name>
    <dbReference type="NCBI Taxonomy" id="1017181"/>
    <lineage>
        <taxon>Bacteria</taxon>
        <taxon>Pseudomonadati</taxon>
        <taxon>Pseudomonadota</taxon>
        <taxon>Alphaproteobacteria</taxon>
        <taxon>Acetobacterales</taxon>
        <taxon>Acetobacteraceae</taxon>
        <taxon>Gluconacetobacter</taxon>
    </lineage>
</organism>
<feature type="transmembrane region" description="Helical" evidence="1">
    <location>
        <begin position="113"/>
        <end position="131"/>
    </location>
</feature>
<comment type="caution">
    <text evidence="2">The sequence shown here is derived from an EMBL/GenBank/DDBJ whole genome shotgun (WGS) entry which is preliminary data.</text>
</comment>
<protein>
    <submittedName>
        <fullName evidence="2">Uncharacterized protein</fullName>
    </submittedName>
</protein>
<reference evidence="2 3" key="1">
    <citation type="submission" date="2020-04" db="EMBL/GenBank/DDBJ databases">
        <title>Description of novel Gluconacetobacter.</title>
        <authorList>
            <person name="Sombolestani A."/>
        </authorList>
    </citation>
    <scope>NUCLEOTIDE SEQUENCE [LARGE SCALE GENOMIC DNA]</scope>
    <source>
        <strain evidence="2 3">LMG 27724</strain>
    </source>
</reference>
<evidence type="ECO:0000313" key="3">
    <source>
        <dbReference type="Proteomes" id="UP000577891"/>
    </source>
</evidence>
<feature type="transmembrane region" description="Helical" evidence="1">
    <location>
        <begin position="83"/>
        <end position="101"/>
    </location>
</feature>
<dbReference type="Proteomes" id="UP000577891">
    <property type="component" value="Unassembled WGS sequence"/>
</dbReference>
<keyword evidence="1" id="KW-0812">Transmembrane</keyword>
<keyword evidence="3" id="KW-1185">Reference proteome</keyword>
<name>A0A7W4J3V2_9PROT</name>
<keyword evidence="1" id="KW-1133">Transmembrane helix</keyword>
<evidence type="ECO:0000256" key="1">
    <source>
        <dbReference type="SAM" id="Phobius"/>
    </source>
</evidence>
<dbReference type="AlphaFoldDB" id="A0A7W4J3V2"/>